<feature type="region of interest" description="Disordered" evidence="1">
    <location>
        <begin position="191"/>
        <end position="216"/>
    </location>
</feature>
<comment type="caution">
    <text evidence="3">The sequence shown here is derived from an EMBL/GenBank/DDBJ whole genome shotgun (WGS) entry which is preliminary data.</text>
</comment>
<feature type="domain" description="Putative plant transposon protein" evidence="2">
    <location>
        <begin position="32"/>
        <end position="138"/>
    </location>
</feature>
<keyword evidence="4" id="KW-1185">Reference proteome</keyword>
<dbReference type="Pfam" id="PF20167">
    <property type="entry name" value="Transposase_32"/>
    <property type="match status" value="1"/>
</dbReference>
<organism evidence="3 4">
    <name type="scientific">Datura stramonium</name>
    <name type="common">Jimsonweed</name>
    <name type="synonym">Common thornapple</name>
    <dbReference type="NCBI Taxonomy" id="4076"/>
    <lineage>
        <taxon>Eukaryota</taxon>
        <taxon>Viridiplantae</taxon>
        <taxon>Streptophyta</taxon>
        <taxon>Embryophyta</taxon>
        <taxon>Tracheophyta</taxon>
        <taxon>Spermatophyta</taxon>
        <taxon>Magnoliopsida</taxon>
        <taxon>eudicotyledons</taxon>
        <taxon>Gunneridae</taxon>
        <taxon>Pentapetalae</taxon>
        <taxon>asterids</taxon>
        <taxon>lamiids</taxon>
        <taxon>Solanales</taxon>
        <taxon>Solanaceae</taxon>
        <taxon>Solanoideae</taxon>
        <taxon>Datureae</taxon>
        <taxon>Datura</taxon>
    </lineage>
</organism>
<evidence type="ECO:0000313" key="3">
    <source>
        <dbReference type="EMBL" id="MCD9643003.1"/>
    </source>
</evidence>
<evidence type="ECO:0000256" key="1">
    <source>
        <dbReference type="SAM" id="MobiDB-lite"/>
    </source>
</evidence>
<dbReference type="Proteomes" id="UP000823775">
    <property type="component" value="Unassembled WGS sequence"/>
</dbReference>
<reference evidence="3 4" key="1">
    <citation type="journal article" date="2021" name="BMC Genomics">
        <title>Datura genome reveals duplications of psychoactive alkaloid biosynthetic genes and high mutation rate following tissue culture.</title>
        <authorList>
            <person name="Rajewski A."/>
            <person name="Carter-House D."/>
            <person name="Stajich J."/>
            <person name="Litt A."/>
        </authorList>
    </citation>
    <scope>NUCLEOTIDE SEQUENCE [LARGE SCALE GENOMIC DNA]</scope>
    <source>
        <strain evidence="3">AR-01</strain>
    </source>
</reference>
<sequence>MSKAYLTAKNKSRRSIQEEPQILTNSLNEVEEMKRIWVIAENKEEAEWVTGGKQVTKNSLNFIAKARWTLVRHRLAPTINDNTSSADREALVACLMYLYPINIPRIIADEIRDQAVGVSTTIPFPSIVFRLCMEEEVPRGDGHLIGGQRIAYIGLIRDEMNPVSRSRIPKEIPAAQPAGYAQVNVPITQEQSETLAIDAGHSESAPRTSAAPLPSL</sequence>
<evidence type="ECO:0000313" key="4">
    <source>
        <dbReference type="Proteomes" id="UP000823775"/>
    </source>
</evidence>
<protein>
    <recommendedName>
        <fullName evidence="2">Putative plant transposon protein domain-containing protein</fullName>
    </recommendedName>
</protein>
<name>A0ABS8V754_DATST</name>
<accession>A0ABS8V754</accession>
<proteinExistence type="predicted"/>
<evidence type="ECO:0000259" key="2">
    <source>
        <dbReference type="Pfam" id="PF20167"/>
    </source>
</evidence>
<dbReference type="EMBL" id="JACEIK010003756">
    <property type="protein sequence ID" value="MCD9643003.1"/>
    <property type="molecule type" value="Genomic_DNA"/>
</dbReference>
<dbReference type="InterPro" id="IPR046796">
    <property type="entry name" value="Transposase_32_dom"/>
</dbReference>
<gene>
    <name evidence="3" type="ORF">HAX54_030101</name>
</gene>